<proteinExistence type="predicted"/>
<accession>A0A0L7QRT6</accession>
<gene>
    <name evidence="1" type="ORF">WH47_06017</name>
</gene>
<dbReference type="GO" id="GO:0003676">
    <property type="term" value="F:nucleic acid binding"/>
    <property type="evidence" value="ECO:0007669"/>
    <property type="project" value="InterPro"/>
</dbReference>
<evidence type="ECO:0008006" key="3">
    <source>
        <dbReference type="Google" id="ProtNLM"/>
    </source>
</evidence>
<organism evidence="1 2">
    <name type="scientific">Habropoda laboriosa</name>
    <dbReference type="NCBI Taxonomy" id="597456"/>
    <lineage>
        <taxon>Eukaryota</taxon>
        <taxon>Metazoa</taxon>
        <taxon>Ecdysozoa</taxon>
        <taxon>Arthropoda</taxon>
        <taxon>Hexapoda</taxon>
        <taxon>Insecta</taxon>
        <taxon>Pterygota</taxon>
        <taxon>Neoptera</taxon>
        <taxon>Endopterygota</taxon>
        <taxon>Hymenoptera</taxon>
        <taxon>Apocrita</taxon>
        <taxon>Aculeata</taxon>
        <taxon>Apoidea</taxon>
        <taxon>Anthophila</taxon>
        <taxon>Apidae</taxon>
        <taxon>Habropoda</taxon>
    </lineage>
</organism>
<keyword evidence="2" id="KW-1185">Reference proteome</keyword>
<reference evidence="1 2" key="1">
    <citation type="submission" date="2015-07" db="EMBL/GenBank/DDBJ databases">
        <title>The genome of Habropoda laboriosa.</title>
        <authorList>
            <person name="Pan H."/>
            <person name="Kapheim K."/>
        </authorList>
    </citation>
    <scope>NUCLEOTIDE SEQUENCE [LARGE SCALE GENOMIC DNA]</scope>
    <source>
        <strain evidence="1">0110345459</strain>
    </source>
</reference>
<protein>
    <recommendedName>
        <fullName evidence="3">Histone-lysine N-methyltransferase SETMAR</fullName>
    </recommendedName>
</protein>
<dbReference type="Proteomes" id="UP000053825">
    <property type="component" value="Unassembled WGS sequence"/>
</dbReference>
<name>A0A0L7QRT6_9HYME</name>
<dbReference type="InterPro" id="IPR036397">
    <property type="entry name" value="RNaseH_sf"/>
</dbReference>
<evidence type="ECO:0000313" key="2">
    <source>
        <dbReference type="Proteomes" id="UP000053825"/>
    </source>
</evidence>
<evidence type="ECO:0000313" key="1">
    <source>
        <dbReference type="EMBL" id="KOC61340.1"/>
    </source>
</evidence>
<dbReference type="Gene3D" id="3.30.420.10">
    <property type="entry name" value="Ribonuclease H-like superfamily/Ribonuclease H"/>
    <property type="match status" value="1"/>
</dbReference>
<feature type="non-terminal residue" evidence="1">
    <location>
        <position position="1"/>
    </location>
</feature>
<dbReference type="AlphaFoldDB" id="A0A0L7QRT6"/>
<sequence>YILYSPDIVPSDCHLFRALQYFSVCKKFDDIDTVRSKIEKYFNEKSKKFYSDEILI</sequence>
<dbReference type="EMBL" id="KQ414768">
    <property type="protein sequence ID" value="KOC61340.1"/>
    <property type="molecule type" value="Genomic_DNA"/>
</dbReference>